<keyword evidence="5" id="KW-1015">Disulfide bond</keyword>
<keyword evidence="3" id="KW-0964">Secreted</keyword>
<dbReference type="PRINTS" id="PR00266">
    <property type="entry name" value="INTERFERONAB"/>
</dbReference>
<dbReference type="PANTHER" id="PTHR11691:SF6">
    <property type="entry name" value="INTERFERON KAPPA"/>
    <property type="match status" value="1"/>
</dbReference>
<comment type="subcellular location">
    <subcellularLocation>
        <location evidence="1">Secreted</location>
    </subcellularLocation>
</comment>
<dbReference type="SMART" id="SM00076">
    <property type="entry name" value="IFabd"/>
    <property type="match status" value="1"/>
</dbReference>
<dbReference type="SUPFAM" id="SSF47266">
    <property type="entry name" value="4-helical cytokines"/>
    <property type="match status" value="1"/>
</dbReference>
<comment type="similarity">
    <text evidence="6">Belongs to the alpha/beta interferon family.</text>
</comment>
<dbReference type="GO" id="GO:0005615">
    <property type="term" value="C:extracellular space"/>
    <property type="evidence" value="ECO:0007669"/>
    <property type="project" value="UniProtKB-KW"/>
</dbReference>
<dbReference type="eggNOG" id="ENOG502SQGR">
    <property type="taxonomic scope" value="Eukaryota"/>
</dbReference>
<evidence type="ECO:0000313" key="9">
    <source>
        <dbReference type="RefSeq" id="XP_007531763.1"/>
    </source>
</evidence>
<evidence type="ECO:0000256" key="2">
    <source>
        <dbReference type="ARBA" id="ARBA00022514"/>
    </source>
</evidence>
<evidence type="ECO:0000313" key="7">
    <source>
        <dbReference type="EMBL" id="CAB0000501.1"/>
    </source>
</evidence>
<dbReference type="InterPro" id="IPR000471">
    <property type="entry name" value="Interferon_alpha/beta/delta"/>
</dbReference>
<dbReference type="AlphaFoldDB" id="A0A1S3AA23"/>
<dbReference type="CTD" id="56832"/>
<proteinExistence type="inferred from homology"/>
<dbReference type="GO" id="GO:0005125">
    <property type="term" value="F:cytokine activity"/>
    <property type="evidence" value="ECO:0007669"/>
    <property type="project" value="UniProtKB-KW"/>
</dbReference>
<dbReference type="PANTHER" id="PTHR11691">
    <property type="entry name" value="TYPE I INTERFERON"/>
    <property type="match status" value="1"/>
</dbReference>
<evidence type="ECO:0000256" key="5">
    <source>
        <dbReference type="ARBA" id="ARBA00023157"/>
    </source>
</evidence>
<dbReference type="GO" id="GO:0051607">
    <property type="term" value="P:defense response to virus"/>
    <property type="evidence" value="ECO:0007669"/>
    <property type="project" value="UniProtKB-KW"/>
</dbReference>
<evidence type="ECO:0000256" key="4">
    <source>
        <dbReference type="ARBA" id="ARBA00023118"/>
    </source>
</evidence>
<evidence type="ECO:0000256" key="1">
    <source>
        <dbReference type="ARBA" id="ARBA00004613"/>
    </source>
</evidence>
<dbReference type="InterPro" id="IPR009079">
    <property type="entry name" value="4_helix_cytokine-like_core"/>
</dbReference>
<accession>A0A1S3AA23</accession>
<keyword evidence="4 6" id="KW-0051">Antiviral defense</keyword>
<dbReference type="PROSITE" id="PS00252">
    <property type="entry name" value="INTERFERON_A_B_D"/>
    <property type="match status" value="1"/>
</dbReference>
<keyword evidence="8" id="KW-1185">Reference proteome</keyword>
<dbReference type="Proteomes" id="UP001652624">
    <property type="component" value="Chromosome 10"/>
</dbReference>
<evidence type="ECO:0000313" key="8">
    <source>
        <dbReference type="Proteomes" id="UP001652624"/>
    </source>
</evidence>
<evidence type="ECO:0000256" key="3">
    <source>
        <dbReference type="ARBA" id="ARBA00022525"/>
    </source>
</evidence>
<dbReference type="Pfam" id="PF00143">
    <property type="entry name" value="Interferon"/>
    <property type="match status" value="1"/>
</dbReference>
<gene>
    <name evidence="9" type="primary">IFNK</name>
    <name evidence="7" type="synonym">IF1FA</name>
</gene>
<dbReference type="Gene3D" id="1.20.1250.10">
    <property type="match status" value="1"/>
</dbReference>
<sequence>MSARPDLIRKCLWSSCLVYLFLTGIHSLDCSFLNIQLRRVTGQNARLMSSMKGPLRQECLKDINNFELPEEIFLCNQSKKWNIKVNFYEIYANAFRIFSQYTVKYSWEEECMQQILMELNLQLESLEQCLKEEKENDEIKHTEAKFPWKENLKLKRYFFRIQSYLRDKKYSDCAWKIVFVEIGRCFYHSLKLTRLSRKK</sequence>
<reference evidence="9" key="2">
    <citation type="submission" date="2025-04" db="UniProtKB">
        <authorList>
            <consortium name="RefSeq"/>
        </authorList>
    </citation>
    <scope>IDENTIFICATION</scope>
</reference>
<dbReference type="GeneID" id="103121188"/>
<dbReference type="GO" id="GO:0005126">
    <property type="term" value="F:cytokine receptor binding"/>
    <property type="evidence" value="ECO:0007669"/>
    <property type="project" value="InterPro"/>
</dbReference>
<name>A0A1S3AA23_ERIEU</name>
<dbReference type="OMA" id="CSWEISR"/>
<protein>
    <submittedName>
        <fullName evidence="7">Interferon 1FA</fullName>
    </submittedName>
    <submittedName>
        <fullName evidence="9">Interferon kappa</fullName>
    </submittedName>
</protein>
<dbReference type="OrthoDB" id="8922121at2759"/>
<dbReference type="STRING" id="9365.ENSEEUP00000003905"/>
<dbReference type="EMBL" id="LR761253">
    <property type="protein sequence ID" value="CAB0000501.1"/>
    <property type="molecule type" value="Genomic_DNA"/>
</dbReference>
<keyword evidence="2 6" id="KW-0202">Cytokine</keyword>
<evidence type="ECO:0000256" key="6">
    <source>
        <dbReference type="RuleBase" id="RU000436"/>
    </source>
</evidence>
<dbReference type="GeneTree" id="ENSGT01000000214430"/>
<reference evidence="7" key="1">
    <citation type="journal article" date="2020" name="Genomics">
        <title>Comparative genomic analysis of eutherian interferon genes.</title>
        <authorList>
            <person name="Premzl M."/>
        </authorList>
    </citation>
    <scope>NUCLEOTIDE SEQUENCE</scope>
</reference>
<organism evidence="8 9">
    <name type="scientific">Erinaceus europaeus</name>
    <name type="common">Western European hedgehog</name>
    <dbReference type="NCBI Taxonomy" id="9365"/>
    <lineage>
        <taxon>Eukaryota</taxon>
        <taxon>Metazoa</taxon>
        <taxon>Chordata</taxon>
        <taxon>Craniata</taxon>
        <taxon>Vertebrata</taxon>
        <taxon>Euteleostomi</taxon>
        <taxon>Mammalia</taxon>
        <taxon>Eutheria</taxon>
        <taxon>Laurasiatheria</taxon>
        <taxon>Eulipotyphla</taxon>
        <taxon>Erinaceidae</taxon>
        <taxon>Erinaceinae</taxon>
        <taxon>Erinaceus</taxon>
    </lineage>
</organism>
<dbReference type="RefSeq" id="XP_007531763.1">
    <property type="nucleotide sequence ID" value="XM_007531701.1"/>
</dbReference>